<dbReference type="PROSITE" id="PS00893">
    <property type="entry name" value="NUDIX_BOX"/>
    <property type="match status" value="1"/>
</dbReference>
<dbReference type="RefSeq" id="WP_098469754.1">
    <property type="nucleotide sequence ID" value="NZ_PDJD01000001.1"/>
</dbReference>
<comment type="cofactor">
    <cofactor evidence="1">
        <name>Mg(2+)</name>
        <dbReference type="ChEBI" id="CHEBI:18420"/>
    </cofactor>
</comment>
<evidence type="ECO:0000313" key="5">
    <source>
        <dbReference type="Proteomes" id="UP000224915"/>
    </source>
</evidence>
<protein>
    <submittedName>
        <fullName evidence="4">ADP-ribose pyrophosphatase YjhB (NUDIX family)</fullName>
    </submittedName>
</protein>
<name>A0A2A9D2F0_9MICO</name>
<gene>
    <name evidence="4" type="ORF">ATL40_2448</name>
</gene>
<dbReference type="PROSITE" id="PS51462">
    <property type="entry name" value="NUDIX"/>
    <property type="match status" value="1"/>
</dbReference>
<keyword evidence="5" id="KW-1185">Reference proteome</keyword>
<comment type="caution">
    <text evidence="4">The sequence shown here is derived from an EMBL/GenBank/DDBJ whole genome shotgun (WGS) entry which is preliminary data.</text>
</comment>
<organism evidence="4 5">
    <name type="scientific">Serinibacter salmoneus</name>
    <dbReference type="NCBI Taxonomy" id="556530"/>
    <lineage>
        <taxon>Bacteria</taxon>
        <taxon>Bacillati</taxon>
        <taxon>Actinomycetota</taxon>
        <taxon>Actinomycetes</taxon>
        <taxon>Micrococcales</taxon>
        <taxon>Beutenbergiaceae</taxon>
        <taxon>Serinibacter</taxon>
    </lineage>
</organism>
<dbReference type="OrthoDB" id="9801098at2"/>
<dbReference type="InterPro" id="IPR015797">
    <property type="entry name" value="NUDIX_hydrolase-like_dom_sf"/>
</dbReference>
<evidence type="ECO:0000256" key="1">
    <source>
        <dbReference type="ARBA" id="ARBA00001946"/>
    </source>
</evidence>
<feature type="domain" description="Nudix hydrolase" evidence="3">
    <location>
        <begin position="1"/>
        <end position="133"/>
    </location>
</feature>
<sequence length="140" mass="15071">MTTIRISACVITRPDGALLLVRKRGTERFMQPGGKQEPGESPAATAVREVAEELGLHLTQADLAAWGEFSEVAANEPGHRVEAHAFHAEVSAAVANRLRPRAELEEAVWVQPAEARSLPLAPLTEVHLLPLLTRISGTDA</sequence>
<dbReference type="PANTHER" id="PTHR43046:SF2">
    <property type="entry name" value="8-OXO-DGTP DIPHOSPHATASE-RELATED"/>
    <property type="match status" value="1"/>
</dbReference>
<dbReference type="PANTHER" id="PTHR43046">
    <property type="entry name" value="GDP-MANNOSE MANNOSYL HYDROLASE"/>
    <property type="match status" value="1"/>
</dbReference>
<evidence type="ECO:0000259" key="3">
    <source>
        <dbReference type="PROSITE" id="PS51462"/>
    </source>
</evidence>
<evidence type="ECO:0000256" key="2">
    <source>
        <dbReference type="ARBA" id="ARBA00022801"/>
    </source>
</evidence>
<evidence type="ECO:0000313" key="4">
    <source>
        <dbReference type="EMBL" id="PFG20833.1"/>
    </source>
</evidence>
<dbReference type="AlphaFoldDB" id="A0A2A9D2F0"/>
<dbReference type="Proteomes" id="UP000224915">
    <property type="component" value="Unassembled WGS sequence"/>
</dbReference>
<dbReference type="CDD" id="cd04690">
    <property type="entry name" value="NUDIX_Hydrolase"/>
    <property type="match status" value="1"/>
</dbReference>
<dbReference type="EMBL" id="PDJD01000001">
    <property type="protein sequence ID" value="PFG20833.1"/>
    <property type="molecule type" value="Genomic_DNA"/>
</dbReference>
<dbReference type="InterPro" id="IPR000086">
    <property type="entry name" value="NUDIX_hydrolase_dom"/>
</dbReference>
<reference evidence="4 5" key="1">
    <citation type="submission" date="2017-10" db="EMBL/GenBank/DDBJ databases">
        <title>Sequencing the genomes of 1000 actinobacteria strains.</title>
        <authorList>
            <person name="Klenk H.-P."/>
        </authorList>
    </citation>
    <scope>NUCLEOTIDE SEQUENCE [LARGE SCALE GENOMIC DNA]</scope>
    <source>
        <strain evidence="4 5">DSM 21801</strain>
    </source>
</reference>
<proteinExistence type="predicted"/>
<dbReference type="InterPro" id="IPR020084">
    <property type="entry name" value="NUDIX_hydrolase_CS"/>
</dbReference>
<keyword evidence="2" id="KW-0378">Hydrolase</keyword>
<dbReference type="Pfam" id="PF00293">
    <property type="entry name" value="NUDIX"/>
    <property type="match status" value="1"/>
</dbReference>
<dbReference type="GO" id="GO:0016787">
    <property type="term" value="F:hydrolase activity"/>
    <property type="evidence" value="ECO:0007669"/>
    <property type="project" value="UniProtKB-KW"/>
</dbReference>
<dbReference type="SUPFAM" id="SSF55811">
    <property type="entry name" value="Nudix"/>
    <property type="match status" value="1"/>
</dbReference>
<accession>A0A2A9D2F0</accession>
<dbReference type="Gene3D" id="3.90.79.10">
    <property type="entry name" value="Nucleoside Triphosphate Pyrophosphohydrolase"/>
    <property type="match status" value="1"/>
</dbReference>